<evidence type="ECO:0000259" key="4">
    <source>
        <dbReference type="PROSITE" id="PS50887"/>
    </source>
</evidence>
<dbReference type="FunFam" id="3.30.70.270:FF:000001">
    <property type="entry name" value="Diguanylate cyclase domain protein"/>
    <property type="match status" value="1"/>
</dbReference>
<dbReference type="PROSITE" id="PS50112">
    <property type="entry name" value="PAS"/>
    <property type="match status" value="6"/>
</dbReference>
<evidence type="ECO:0000313" key="5">
    <source>
        <dbReference type="EMBL" id="RZM79311.1"/>
    </source>
</evidence>
<dbReference type="InterPro" id="IPR013655">
    <property type="entry name" value="PAS_fold_3"/>
</dbReference>
<feature type="domain" description="GGDEF" evidence="4">
    <location>
        <begin position="1494"/>
        <end position="1631"/>
    </location>
</feature>
<dbReference type="InterPro" id="IPR000014">
    <property type="entry name" value="PAS"/>
</dbReference>
<feature type="domain" description="PAC" evidence="3">
    <location>
        <begin position="1102"/>
        <end position="1154"/>
    </location>
</feature>
<feature type="domain" description="PAS" evidence="2">
    <location>
        <begin position="1027"/>
        <end position="1082"/>
    </location>
</feature>
<dbReference type="InterPro" id="IPR029016">
    <property type="entry name" value="GAF-like_dom_sf"/>
</dbReference>
<dbReference type="Pfam" id="PF08447">
    <property type="entry name" value="PAS_3"/>
    <property type="match status" value="4"/>
</dbReference>
<dbReference type="PANTHER" id="PTHR44757">
    <property type="entry name" value="DIGUANYLATE CYCLASE DGCP"/>
    <property type="match status" value="1"/>
</dbReference>
<dbReference type="Pfam" id="PF00990">
    <property type="entry name" value="GGDEF"/>
    <property type="match status" value="1"/>
</dbReference>
<dbReference type="SUPFAM" id="SSF55073">
    <property type="entry name" value="Nucleotide cyclase"/>
    <property type="match status" value="1"/>
</dbReference>
<dbReference type="PANTHER" id="PTHR44757:SF2">
    <property type="entry name" value="BIOFILM ARCHITECTURE MAINTENANCE PROTEIN MBAA"/>
    <property type="match status" value="1"/>
</dbReference>
<comment type="caution">
    <text evidence="5">The sequence shown here is derived from an EMBL/GenBank/DDBJ whole genome shotgun (WGS) entry which is preliminary data.</text>
</comment>
<feature type="domain" description="PAS" evidence="2">
    <location>
        <begin position="204"/>
        <end position="276"/>
    </location>
</feature>
<dbReference type="InterPro" id="IPR029787">
    <property type="entry name" value="Nucleotide_cyclase"/>
</dbReference>
<gene>
    <name evidence="5" type="ORF">DYY88_11220</name>
</gene>
<dbReference type="SMART" id="SM00086">
    <property type="entry name" value="PAC"/>
    <property type="match status" value="7"/>
</dbReference>
<dbReference type="InterPro" id="IPR000700">
    <property type="entry name" value="PAS-assoc_C"/>
</dbReference>
<dbReference type="CDD" id="cd00130">
    <property type="entry name" value="PAS"/>
    <property type="match status" value="7"/>
</dbReference>
<feature type="domain" description="PAC" evidence="3">
    <location>
        <begin position="974"/>
        <end position="1026"/>
    </location>
</feature>
<accession>A0A4Q7E9T1</accession>
<dbReference type="RefSeq" id="WP_052288518.1">
    <property type="nucleotide sequence ID" value="NZ_QVFV01000002.1"/>
</dbReference>
<feature type="domain" description="PAC" evidence="3">
    <location>
        <begin position="280"/>
        <end position="332"/>
    </location>
</feature>
<feature type="domain" description="PAC" evidence="3">
    <location>
        <begin position="711"/>
        <end position="764"/>
    </location>
</feature>
<dbReference type="Gene3D" id="3.30.450.20">
    <property type="entry name" value="PAS domain"/>
    <property type="match status" value="7"/>
</dbReference>
<reference evidence="5 6" key="1">
    <citation type="submission" date="2018-11" db="EMBL/GenBank/DDBJ databases">
        <title>Whole genome sequencing of an environmental sample.</title>
        <authorList>
            <person name="Sarangi A.N."/>
            <person name="Singh D."/>
            <person name="Tripathy S."/>
        </authorList>
    </citation>
    <scope>NUCLEOTIDE SEQUENCE [LARGE SCALE GENOMIC DNA]</scope>
    <source>
        <strain evidence="5 6">Lakshadweep</strain>
    </source>
</reference>
<feature type="domain" description="PAC" evidence="3">
    <location>
        <begin position="839"/>
        <end position="891"/>
    </location>
</feature>
<dbReference type="OrthoDB" id="436952at2"/>
<dbReference type="SMART" id="SM00267">
    <property type="entry name" value="GGDEF"/>
    <property type="match status" value="1"/>
</dbReference>
<dbReference type="PROSITE" id="PS50887">
    <property type="entry name" value="GGDEF"/>
    <property type="match status" value="1"/>
</dbReference>
<evidence type="ECO:0000259" key="1">
    <source>
        <dbReference type="PROSITE" id="PS50046"/>
    </source>
</evidence>
<feature type="domain" description="PAS" evidence="2">
    <location>
        <begin position="632"/>
        <end position="706"/>
    </location>
</feature>
<dbReference type="PROSITE" id="PS50113">
    <property type="entry name" value="PAC"/>
    <property type="match status" value="7"/>
</dbReference>
<dbReference type="SMART" id="SM00091">
    <property type="entry name" value="PAS"/>
    <property type="match status" value="7"/>
</dbReference>
<dbReference type="InterPro" id="IPR000160">
    <property type="entry name" value="GGDEF_dom"/>
</dbReference>
<dbReference type="SUPFAM" id="SSF55785">
    <property type="entry name" value="PYP-like sensor domain (PAS domain)"/>
    <property type="match status" value="7"/>
</dbReference>
<feature type="domain" description="PAS" evidence="2">
    <location>
        <begin position="765"/>
        <end position="835"/>
    </location>
</feature>
<dbReference type="Pfam" id="PF08448">
    <property type="entry name" value="PAS_4"/>
    <property type="match status" value="3"/>
</dbReference>
<dbReference type="NCBIfam" id="TIGR00254">
    <property type="entry name" value="GGDEF"/>
    <property type="match status" value="1"/>
</dbReference>
<dbReference type="CDD" id="cd01949">
    <property type="entry name" value="GGDEF"/>
    <property type="match status" value="1"/>
</dbReference>
<name>A0A4Q7E9T1_9CYAN</name>
<evidence type="ECO:0000313" key="6">
    <source>
        <dbReference type="Proteomes" id="UP000292459"/>
    </source>
</evidence>
<dbReference type="PROSITE" id="PS50046">
    <property type="entry name" value="PHYTOCHROME_2"/>
    <property type="match status" value="1"/>
</dbReference>
<dbReference type="EMBL" id="QVFV01000002">
    <property type="protein sequence ID" value="RZM79311.1"/>
    <property type="molecule type" value="Genomic_DNA"/>
</dbReference>
<dbReference type="InterPro" id="IPR016132">
    <property type="entry name" value="Phyto_chromo_attachment"/>
</dbReference>
<keyword evidence="6" id="KW-1185">Reference proteome</keyword>
<proteinExistence type="predicted"/>
<evidence type="ECO:0000259" key="2">
    <source>
        <dbReference type="PROSITE" id="PS50112"/>
    </source>
</evidence>
<dbReference type="InterPro" id="IPR043128">
    <property type="entry name" value="Rev_trsase/Diguanyl_cyclase"/>
</dbReference>
<dbReference type="Gene3D" id="3.30.450.40">
    <property type="match status" value="3"/>
</dbReference>
<dbReference type="InterPro" id="IPR003018">
    <property type="entry name" value="GAF"/>
</dbReference>
<dbReference type="NCBIfam" id="TIGR00229">
    <property type="entry name" value="sensory_box"/>
    <property type="match status" value="6"/>
</dbReference>
<dbReference type="InterPro" id="IPR001610">
    <property type="entry name" value="PAC"/>
</dbReference>
<protein>
    <submittedName>
        <fullName evidence="5">PAS domain S-box protein</fullName>
    </submittedName>
</protein>
<dbReference type="Proteomes" id="UP000292459">
    <property type="component" value="Unassembled WGS sequence"/>
</dbReference>
<evidence type="ECO:0000259" key="3">
    <source>
        <dbReference type="PROSITE" id="PS50113"/>
    </source>
</evidence>
<organism evidence="5 6">
    <name type="scientific">Leptolyngbya iicbica LK</name>
    <dbReference type="NCBI Taxonomy" id="2294035"/>
    <lineage>
        <taxon>Bacteria</taxon>
        <taxon>Bacillati</taxon>
        <taxon>Cyanobacteriota</taxon>
        <taxon>Cyanophyceae</taxon>
        <taxon>Leptolyngbyales</taxon>
        <taxon>Leptolyngbyaceae</taxon>
        <taxon>Leptolyngbya group</taxon>
        <taxon>Leptolyngbya</taxon>
        <taxon>Leptolyngbya iicbica</taxon>
    </lineage>
</organism>
<dbReference type="Gene3D" id="3.30.70.270">
    <property type="match status" value="1"/>
</dbReference>
<feature type="domain" description="PAS" evidence="2">
    <location>
        <begin position="1155"/>
        <end position="1200"/>
    </location>
</feature>
<sequence>MLFSVLSPTPDQVESAFACLTEAAWQLRSCRKVETLLRTGVQLTQSLFKGDRVLICQATDYGNVTVVAEIVGEEWRSLLGQKIAAAQLALSPTAIAPPEAGVAIDQVDASHLDATAIAALTAYQVKACLARGIWIDAPPTAAETTQLWGWVVIQQCQSSYHWQPLQGEALQHLAMQIGATLERLQWQAHLETVESQTAALIAQTEAKYQQATRACSIGVWDWDLDTNEIYLDPLLKEMLGYRDEEIRNHIDDWVQYVYEADLPAVMAAATDHLEGRTPEYRVEHRMVHRDGHLVWVLAQGAAQRSPDGTPYRLVGTDIDITERKIAELALAKQTQQERAFNEVAQAVRSSLELDTIFVEAAAAISDFLTGEVAIVQYLPAEGCWRHQVVYSQGNRQVTKQYVDVPDADNPFAQQLKRLEVVQVDNTGTIDDPINRHLAADSRYRAWLMVPIGVEGVIWGSLTLARSTHPLPWLTDEVQLAQRVAEQLAIAIHQANLYQQLQSAHERDALVLQSIGEGVWDWDPNEDVILDSDRYWEILGYDPQRQGLSSFVRELERIHPDDRAVVQDTAYRHLEQQEPFVMEFRMQHRQGHYLWIRARGQAVWNEHGHPIRMLGTIEDISDRKQAELDLQASETFRRQVMELAPVPLYIYDLELGQLTYCNPAYEASLGYSQAEIKALGKAFLPAIFPTEDHELITTYDQQLLADRTGEIFEWEHTCLRKDGSLRLLQNREVILTRRADGTPKEILGFDIDLTELKQAEASLIKSNALYESLTDAMPQYLYRKDREGRVTYVNSAYLRWLNITAADVIGKTVYDFYPPDLAANYDAADRQVIATGEILDLVEEHQPPSQNERIYVQVVKSPVRDGEGNIVGTQGIFWDVTARRQLEQALQVSRDELAMILNSLHAAVARFRLTGDVYDTITYDYYSPGTETVFGYPPAMLQHQPQLWRSRVIPEDLVNIIVPAVQELRSGKPYTTIEYRFRHPDESIHWIQETISATQATDQDDWTFTIIATDISDRQQAEVDLQQTRTLLQQVLDHLPVGVFAKTADTRQYTLWNPACTQLTGINRDDAIGRTDHDLLLPEQANQCIADDQAAIASHQLWERPQERVELGDGRSHIIHNRKVVVYDATDTPQLIIGIVEDITARVTAEASLRQREAEFRTLAENSPDGILRVDAAFCLQYVNPTIERRLALPQAALLGRPVTAFDLPSASQWQAAIAQAFATGQEQQLETQESLPAGDHFFQSRIVPEHNNQGDITSVLIVSRDITSLKQAQTALLHRANQEHALRMITQHIRESLDLAPILAAVVEEVQQLLQADRTLIFQLTSAHSGIVVQEQSRTEFPTILAMQWEDEHFSPNCYAFYQQAQGRIVQDITQDDWGDCLIEFMQSIGVQSKMVAPITQTQTDGTTSVWGLLITHACATRRHWQKDELTLLQQVAQQLAIALQQSQLHQQLLAANHELEHLSTTDGLTRIANRRQFDNTLTVEWQRAQREHRELTLVLCDIDYFKQYNDTYGHPAGDDCLIAVAQALKNCVNRSTDCVARYGGEEFAIILPNTNLTGAIVVLKQMQAAIAELNLAHDTHPTASRVTLSYGVTVAKPGHFPTVGDLLGRADLALYQAKQAGRDRYAVAPPIPLSSPTVMP</sequence>
<dbReference type="SUPFAM" id="SSF55781">
    <property type="entry name" value="GAF domain-like"/>
    <property type="match status" value="3"/>
</dbReference>
<dbReference type="InterPro" id="IPR052155">
    <property type="entry name" value="Biofilm_reg_signaling"/>
</dbReference>
<dbReference type="Pfam" id="PF01590">
    <property type="entry name" value="GAF"/>
    <property type="match status" value="3"/>
</dbReference>
<feature type="domain" description="PAS" evidence="2">
    <location>
        <begin position="503"/>
        <end position="576"/>
    </location>
</feature>
<feature type="domain" description="PAC" evidence="3">
    <location>
        <begin position="579"/>
        <end position="631"/>
    </location>
</feature>
<feature type="domain" description="Phytochrome chromophore attachment site" evidence="1">
    <location>
        <begin position="1298"/>
        <end position="1439"/>
    </location>
</feature>
<dbReference type="InterPro" id="IPR035965">
    <property type="entry name" value="PAS-like_dom_sf"/>
</dbReference>
<dbReference type="InterPro" id="IPR013656">
    <property type="entry name" value="PAS_4"/>
</dbReference>
<feature type="domain" description="PAC" evidence="3">
    <location>
        <begin position="1227"/>
        <end position="1278"/>
    </location>
</feature>
<dbReference type="SMART" id="SM00065">
    <property type="entry name" value="GAF"/>
    <property type="match status" value="3"/>
</dbReference>